<dbReference type="Pfam" id="PF07883">
    <property type="entry name" value="Cupin_2"/>
    <property type="match status" value="1"/>
</dbReference>
<dbReference type="eggNOG" id="COG0662">
    <property type="taxonomic scope" value="Bacteria"/>
</dbReference>
<dbReference type="InterPro" id="IPR018060">
    <property type="entry name" value="HTH_AraC"/>
</dbReference>
<dbReference type="InterPro" id="IPR011051">
    <property type="entry name" value="RmlC_Cupin_sf"/>
</dbReference>
<evidence type="ECO:0000256" key="2">
    <source>
        <dbReference type="ARBA" id="ARBA00023125"/>
    </source>
</evidence>
<evidence type="ECO:0000256" key="1">
    <source>
        <dbReference type="ARBA" id="ARBA00023015"/>
    </source>
</evidence>
<feature type="domain" description="HTH araC/xylS-type" evidence="4">
    <location>
        <begin position="207"/>
        <end position="305"/>
    </location>
</feature>
<gene>
    <name evidence="5" type="ORF">JCM19237_1320</name>
</gene>
<dbReference type="CDD" id="cd02208">
    <property type="entry name" value="cupin_RmlC-like"/>
    <property type="match status" value="1"/>
</dbReference>
<dbReference type="PROSITE" id="PS01124">
    <property type="entry name" value="HTH_ARAC_FAMILY_2"/>
    <property type="match status" value="1"/>
</dbReference>
<dbReference type="Gene3D" id="2.60.120.10">
    <property type="entry name" value="Jelly Rolls"/>
    <property type="match status" value="1"/>
</dbReference>
<evidence type="ECO:0000313" key="5">
    <source>
        <dbReference type="EMBL" id="GAL04648.1"/>
    </source>
</evidence>
<evidence type="ECO:0000313" key="6">
    <source>
        <dbReference type="Proteomes" id="UP000029227"/>
    </source>
</evidence>
<dbReference type="Proteomes" id="UP000029227">
    <property type="component" value="Unassembled WGS sequence"/>
</dbReference>
<dbReference type="InterPro" id="IPR020449">
    <property type="entry name" value="Tscrpt_reg_AraC-type_HTH"/>
</dbReference>
<evidence type="ECO:0000259" key="4">
    <source>
        <dbReference type="PROSITE" id="PS01124"/>
    </source>
</evidence>
<dbReference type="Pfam" id="PF12833">
    <property type="entry name" value="HTH_18"/>
    <property type="match status" value="1"/>
</dbReference>
<dbReference type="InterPro" id="IPR014710">
    <property type="entry name" value="RmlC-like_jellyroll"/>
</dbReference>
<dbReference type="SUPFAM" id="SSF46689">
    <property type="entry name" value="Homeodomain-like"/>
    <property type="match status" value="2"/>
</dbReference>
<dbReference type="eggNOG" id="COG2207">
    <property type="taxonomic scope" value="Bacteria"/>
</dbReference>
<dbReference type="STRING" id="754436.JCM19237_1320"/>
<reference evidence="5 6" key="1">
    <citation type="journal article" date="2014" name="Genome Announc.">
        <title>Draft Genome Sequences of Two Vibrionaceae Species, Vibrio ponticus C121 and Photobacterium aphoticum C119, Isolated as Coral Reef Microbiota.</title>
        <authorList>
            <person name="Al-saari N."/>
            <person name="Meirelles P.M."/>
            <person name="Mino S."/>
            <person name="Suda W."/>
            <person name="Oshima K."/>
            <person name="Hattori M."/>
            <person name="Ohkuma M."/>
            <person name="Thompson F.L."/>
            <person name="Gomez-Gil B."/>
            <person name="Sawabe T."/>
            <person name="Sawabe T."/>
        </authorList>
    </citation>
    <scope>NUCLEOTIDE SEQUENCE [LARGE SCALE GENOMIC DNA]</scope>
    <source>
        <strain evidence="5 6">JCM 19237</strain>
    </source>
</reference>
<dbReference type="PANTHER" id="PTHR43280:SF2">
    <property type="entry name" value="HTH-TYPE TRANSCRIPTIONAL REGULATOR EXSA"/>
    <property type="match status" value="1"/>
</dbReference>
<comment type="caution">
    <text evidence="5">The sequence shown here is derived from an EMBL/GenBank/DDBJ whole genome shotgun (WGS) entry which is preliminary data.</text>
</comment>
<dbReference type="EMBL" id="BBMN01000004">
    <property type="protein sequence ID" value="GAL04648.1"/>
    <property type="molecule type" value="Genomic_DNA"/>
</dbReference>
<protein>
    <submittedName>
        <fullName evidence="5">Transcriptional regulator AraC family</fullName>
    </submittedName>
</protein>
<dbReference type="PRINTS" id="PR00032">
    <property type="entry name" value="HTHARAC"/>
</dbReference>
<dbReference type="PROSITE" id="PS00041">
    <property type="entry name" value="HTH_ARAC_FAMILY_1"/>
    <property type="match status" value="1"/>
</dbReference>
<dbReference type="GO" id="GO:0003700">
    <property type="term" value="F:DNA-binding transcription factor activity"/>
    <property type="evidence" value="ECO:0007669"/>
    <property type="project" value="InterPro"/>
</dbReference>
<organism evidence="5 6">
    <name type="scientific">Photobacterium aphoticum</name>
    <dbReference type="NCBI Taxonomy" id="754436"/>
    <lineage>
        <taxon>Bacteria</taxon>
        <taxon>Pseudomonadati</taxon>
        <taxon>Pseudomonadota</taxon>
        <taxon>Gammaproteobacteria</taxon>
        <taxon>Vibrionales</taxon>
        <taxon>Vibrionaceae</taxon>
        <taxon>Photobacterium</taxon>
    </lineage>
</organism>
<proteinExistence type="predicted"/>
<dbReference type="SUPFAM" id="SSF51182">
    <property type="entry name" value="RmlC-like cupins"/>
    <property type="match status" value="1"/>
</dbReference>
<dbReference type="PANTHER" id="PTHR43280">
    <property type="entry name" value="ARAC-FAMILY TRANSCRIPTIONAL REGULATOR"/>
    <property type="match status" value="1"/>
</dbReference>
<dbReference type="GO" id="GO:0043565">
    <property type="term" value="F:sequence-specific DNA binding"/>
    <property type="evidence" value="ECO:0007669"/>
    <property type="project" value="InterPro"/>
</dbReference>
<dbReference type="SMART" id="SM00342">
    <property type="entry name" value="HTH_ARAC"/>
    <property type="match status" value="1"/>
</dbReference>
<accession>A0A090QQV4</accession>
<dbReference type="Gene3D" id="1.10.10.60">
    <property type="entry name" value="Homeodomain-like"/>
    <property type="match status" value="2"/>
</dbReference>
<dbReference type="InterPro" id="IPR018062">
    <property type="entry name" value="HTH_AraC-typ_CS"/>
</dbReference>
<keyword evidence="3" id="KW-0804">Transcription</keyword>
<keyword evidence="1" id="KW-0805">Transcription regulation</keyword>
<dbReference type="AlphaFoldDB" id="A0A090QQV4"/>
<keyword evidence="2" id="KW-0238">DNA-binding</keyword>
<sequence length="308" mass="34906">MQIYHIQTAPDGKELTPHGSEDFPFAFYDERFSEFVTGEVPWHWHDEIEIVWVVEGSTQVECLGSCDILQPGQIIFINAGVLHKLSNVGETDCRILNVVFDPRLIGGTPLSRIYTQYVAPVINNSELLCYVFSPQTAWQQQAILALQAMFTVCQQVHAPVSAAGIAPSGYELAVNQHLLAFWQTFCVHAPTIMARRRVSSTQERRLQTALHFIHQHYADKLSIAAISQAASISETECYRLFRQTLKCSPNQYVLQYRLQQSTVLLTETRQPITDIAYEVGFNCPAYFAKKFRLAFGKTPKQCRQESQA</sequence>
<dbReference type="InterPro" id="IPR013096">
    <property type="entry name" value="Cupin_2"/>
</dbReference>
<dbReference type="InterPro" id="IPR009057">
    <property type="entry name" value="Homeodomain-like_sf"/>
</dbReference>
<name>A0A090QQV4_9GAMM</name>
<evidence type="ECO:0000256" key="3">
    <source>
        <dbReference type="ARBA" id="ARBA00023163"/>
    </source>
</evidence>